<dbReference type="SUPFAM" id="SSF56436">
    <property type="entry name" value="C-type lectin-like"/>
    <property type="match status" value="1"/>
</dbReference>
<dbReference type="Proteomes" id="UP001180487">
    <property type="component" value="Unassembled WGS sequence"/>
</dbReference>
<reference evidence="2 3" key="1">
    <citation type="submission" date="2023-07" db="EMBL/GenBank/DDBJ databases">
        <title>Sorghum-associated microbial communities from plants grown in Nebraska, USA.</title>
        <authorList>
            <person name="Schachtman D."/>
        </authorList>
    </citation>
    <scope>NUCLEOTIDE SEQUENCE [LARGE SCALE GENOMIC DNA]</scope>
    <source>
        <strain evidence="2 3">BE313</strain>
    </source>
</reference>
<gene>
    <name evidence="2" type="ORF">J2X19_000446</name>
</gene>
<dbReference type="EMBL" id="JAVDXT010000001">
    <property type="protein sequence ID" value="MDR7375788.1"/>
    <property type="molecule type" value="Genomic_DNA"/>
</dbReference>
<dbReference type="Pfam" id="PF03781">
    <property type="entry name" value="FGE-sulfatase"/>
    <property type="match status" value="1"/>
</dbReference>
<evidence type="ECO:0000313" key="3">
    <source>
        <dbReference type="Proteomes" id="UP001180487"/>
    </source>
</evidence>
<dbReference type="RefSeq" id="WP_310370256.1">
    <property type="nucleotide sequence ID" value="NZ_JAVDXT010000001.1"/>
</dbReference>
<sequence length="406" mass="45621">MPPVSTPLASIDSPAMRQAGRDLLSLALMDARNHTLHLLDQFESAPPIAQGGLQPRWLAGHIGWMAEAWLGRNTQRSRGTACAFQPTRLASIEPHADQWWNAEQMQRRVALAGPDLATTKQFLLNTLESTLELLEKTPETDEALYFYRLALFHEDLRGEQLITLAQIHGIPLHLPLPGSMQLRPPLSLPACEWQLGSERGGFVFDNEKWAHPVAVPDYEIDAQPVSWAQFVEFVDDGGYDNADWWHPAGWVWLQTLAEGEGRRGPRYVDQIGVASGAVLQTRFGARTRLAGQQPAMHMAWWEADAWCRWAGRRLPSEQEWERAALGAASQGFRWGDVHEWTASSLVPWPGFSADPWMAYSVPWFGRARVLRGASFATRARMKHPKFRGFALPGDDVRFVGFRSCAI</sequence>
<evidence type="ECO:0000313" key="2">
    <source>
        <dbReference type="EMBL" id="MDR7375788.1"/>
    </source>
</evidence>
<dbReference type="InterPro" id="IPR051043">
    <property type="entry name" value="Sulfatase_Mod_Factor_Kinase"/>
</dbReference>
<protein>
    <submittedName>
        <fullName evidence="2">Ergothioneine biosynthesis protein EgtB</fullName>
    </submittedName>
</protein>
<dbReference type="InterPro" id="IPR016187">
    <property type="entry name" value="CTDL_fold"/>
</dbReference>
<comment type="caution">
    <text evidence="2">The sequence shown here is derived from an EMBL/GenBank/DDBJ whole genome shotgun (WGS) entry which is preliminary data.</text>
</comment>
<proteinExistence type="predicted"/>
<dbReference type="PANTHER" id="PTHR23150">
    <property type="entry name" value="SULFATASE MODIFYING FACTOR 1, 2"/>
    <property type="match status" value="1"/>
</dbReference>
<dbReference type="Gene3D" id="3.90.1580.10">
    <property type="entry name" value="paralog of FGE (formylglycine-generating enzyme)"/>
    <property type="match status" value="1"/>
</dbReference>
<name>A0ABU2C397_9BURK</name>
<dbReference type="PANTHER" id="PTHR23150:SF36">
    <property type="entry name" value="HERCYNINE OXYGENASE"/>
    <property type="match status" value="1"/>
</dbReference>
<organism evidence="2 3">
    <name type="scientific">Rhodoferax ferrireducens</name>
    <dbReference type="NCBI Taxonomy" id="192843"/>
    <lineage>
        <taxon>Bacteria</taxon>
        <taxon>Pseudomonadati</taxon>
        <taxon>Pseudomonadota</taxon>
        <taxon>Betaproteobacteria</taxon>
        <taxon>Burkholderiales</taxon>
        <taxon>Comamonadaceae</taxon>
        <taxon>Rhodoferax</taxon>
    </lineage>
</organism>
<keyword evidence="3" id="KW-1185">Reference proteome</keyword>
<evidence type="ECO:0000259" key="1">
    <source>
        <dbReference type="Pfam" id="PF03781"/>
    </source>
</evidence>
<accession>A0ABU2C397</accession>
<dbReference type="InterPro" id="IPR042095">
    <property type="entry name" value="SUMF_sf"/>
</dbReference>
<dbReference type="InterPro" id="IPR005532">
    <property type="entry name" value="SUMF_dom"/>
</dbReference>
<feature type="domain" description="Sulfatase-modifying factor enzyme-like" evidence="1">
    <location>
        <begin position="188"/>
        <end position="336"/>
    </location>
</feature>